<protein>
    <submittedName>
        <fullName evidence="1">Uncharacterized protein</fullName>
    </submittedName>
</protein>
<dbReference type="Proteomes" id="UP001148629">
    <property type="component" value="Unassembled WGS sequence"/>
</dbReference>
<evidence type="ECO:0000313" key="2">
    <source>
        <dbReference type="Proteomes" id="UP001148629"/>
    </source>
</evidence>
<comment type="caution">
    <text evidence="1">The sequence shown here is derived from an EMBL/GenBank/DDBJ whole genome shotgun (WGS) entry which is preliminary data.</text>
</comment>
<evidence type="ECO:0000313" key="1">
    <source>
        <dbReference type="EMBL" id="KAJ3510278.1"/>
    </source>
</evidence>
<gene>
    <name evidence="1" type="ORF">NM208_g15554</name>
</gene>
<keyword evidence="2" id="KW-1185">Reference proteome</keyword>
<sequence length="97" mass="10717">MAPPQDEEMLDPSSSSESESQFESEDEVPQKKPTIALYDKDSDEEELERLVLGNKAGFRAQLFKDGGLFDSSREAEGKELELAVCENCGCQRSRLGG</sequence>
<name>A0ACC1RG36_9HYPO</name>
<dbReference type="EMBL" id="JANRMS010004252">
    <property type="protein sequence ID" value="KAJ3510278.1"/>
    <property type="molecule type" value="Genomic_DNA"/>
</dbReference>
<reference evidence="1" key="1">
    <citation type="submission" date="2022-08" db="EMBL/GenBank/DDBJ databases">
        <title>Genome Sequence of Fusarium decemcellulare.</title>
        <authorList>
            <person name="Buettner E."/>
        </authorList>
    </citation>
    <scope>NUCLEOTIDE SEQUENCE</scope>
    <source>
        <strain evidence="1">Babe19</strain>
    </source>
</reference>
<organism evidence="1 2">
    <name type="scientific">Fusarium decemcellulare</name>
    <dbReference type="NCBI Taxonomy" id="57161"/>
    <lineage>
        <taxon>Eukaryota</taxon>
        <taxon>Fungi</taxon>
        <taxon>Dikarya</taxon>
        <taxon>Ascomycota</taxon>
        <taxon>Pezizomycotina</taxon>
        <taxon>Sordariomycetes</taxon>
        <taxon>Hypocreomycetidae</taxon>
        <taxon>Hypocreales</taxon>
        <taxon>Nectriaceae</taxon>
        <taxon>Fusarium</taxon>
        <taxon>Fusarium decemcellulare species complex</taxon>
    </lineage>
</organism>
<proteinExistence type="predicted"/>
<accession>A0ACC1RG36</accession>